<comment type="caution">
    <text evidence="3">The sequence shown here is derived from an EMBL/GenBank/DDBJ whole genome shotgun (WGS) entry which is preliminary data.</text>
</comment>
<feature type="domain" description="SWI2/SNF2 ATPase" evidence="2">
    <location>
        <begin position="2"/>
        <end position="155"/>
    </location>
</feature>
<proteinExistence type="predicted"/>
<sequence>MKKLLSAQVAGGIFFTTIQKFSPEKGLDTVEQLSSRSNIIVICDEAHRTQYGFKSDFDKKGEKYRYGLAKYMHDALPNALYLGLTGTLISENDRDTEAVFGTYVDIYDVLASQQDGTTVPIHYEQRIIDLAVNQAELGSLDEELEELLEDDPEEQNSRTISALSRLESIAMADG</sequence>
<dbReference type="InterPro" id="IPR051268">
    <property type="entry name" value="Type-I_R_enzyme_R_subunit"/>
</dbReference>
<dbReference type="PANTHER" id="PTHR30195:SF15">
    <property type="entry name" value="TYPE I RESTRICTION ENZYME HINDI ENDONUCLEASE SUBUNIT"/>
    <property type="match status" value="1"/>
</dbReference>
<dbReference type="Gene3D" id="3.40.50.300">
    <property type="entry name" value="P-loop containing nucleotide triphosphate hydrolases"/>
    <property type="match status" value="1"/>
</dbReference>
<feature type="non-terminal residue" evidence="3">
    <location>
        <position position="174"/>
    </location>
</feature>
<dbReference type="InterPro" id="IPR027417">
    <property type="entry name" value="P-loop_NTPase"/>
</dbReference>
<dbReference type="EMBL" id="AUZX01011179">
    <property type="protein sequence ID" value="EQD44059.1"/>
    <property type="molecule type" value="Genomic_DNA"/>
</dbReference>
<keyword evidence="1" id="KW-0680">Restriction system</keyword>
<reference evidence="3" key="1">
    <citation type="submission" date="2013-08" db="EMBL/GenBank/DDBJ databases">
        <authorList>
            <person name="Mendez C."/>
            <person name="Richter M."/>
            <person name="Ferrer M."/>
            <person name="Sanchez J."/>
        </authorList>
    </citation>
    <scope>NUCLEOTIDE SEQUENCE</scope>
</reference>
<dbReference type="SUPFAM" id="SSF52540">
    <property type="entry name" value="P-loop containing nucleoside triphosphate hydrolases"/>
    <property type="match status" value="1"/>
</dbReference>
<dbReference type="PANTHER" id="PTHR30195">
    <property type="entry name" value="TYPE I SITE-SPECIFIC DEOXYRIBONUCLEASE PROTEIN SUBUNIT M AND R"/>
    <property type="match status" value="1"/>
</dbReference>
<accession>T1ATP4</accession>
<protein>
    <submittedName>
        <fullName evidence="3">Type I site-specific deoxyribonuclease HsdR family</fullName>
    </submittedName>
</protein>
<dbReference type="GO" id="GO:0009307">
    <property type="term" value="P:DNA restriction-modification system"/>
    <property type="evidence" value="ECO:0007669"/>
    <property type="project" value="UniProtKB-KW"/>
</dbReference>
<evidence type="ECO:0000256" key="1">
    <source>
        <dbReference type="ARBA" id="ARBA00022747"/>
    </source>
</evidence>
<dbReference type="InterPro" id="IPR040980">
    <property type="entry name" value="SWI2_SNF2"/>
</dbReference>
<gene>
    <name evidence="3" type="ORF">B1A_15240</name>
</gene>
<reference evidence="3" key="2">
    <citation type="journal article" date="2014" name="ISME J.">
        <title>Microbial stratification in low pH oxic and suboxic macroscopic growths along an acid mine drainage.</title>
        <authorList>
            <person name="Mendez-Garcia C."/>
            <person name="Mesa V."/>
            <person name="Sprenger R.R."/>
            <person name="Richter M."/>
            <person name="Diez M.S."/>
            <person name="Solano J."/>
            <person name="Bargiela R."/>
            <person name="Golyshina O.V."/>
            <person name="Manteca A."/>
            <person name="Ramos J.L."/>
            <person name="Gallego J.R."/>
            <person name="Llorente I."/>
            <person name="Martins Dos Santos V.A."/>
            <person name="Jensen O.N."/>
            <person name="Pelaez A.I."/>
            <person name="Sanchez J."/>
            <person name="Ferrer M."/>
        </authorList>
    </citation>
    <scope>NUCLEOTIDE SEQUENCE</scope>
</reference>
<name>T1ATP4_9ZZZZ</name>
<dbReference type="AlphaFoldDB" id="T1ATP4"/>
<evidence type="ECO:0000313" key="3">
    <source>
        <dbReference type="EMBL" id="EQD44059.1"/>
    </source>
</evidence>
<organism evidence="3">
    <name type="scientific">mine drainage metagenome</name>
    <dbReference type="NCBI Taxonomy" id="410659"/>
    <lineage>
        <taxon>unclassified sequences</taxon>
        <taxon>metagenomes</taxon>
        <taxon>ecological metagenomes</taxon>
    </lineage>
</organism>
<evidence type="ECO:0000259" key="2">
    <source>
        <dbReference type="Pfam" id="PF18766"/>
    </source>
</evidence>
<dbReference type="Pfam" id="PF18766">
    <property type="entry name" value="SWI2_SNF2"/>
    <property type="match status" value="1"/>
</dbReference>